<evidence type="ECO:0000313" key="2">
    <source>
        <dbReference type="EMBL" id="CAD1843990.1"/>
    </source>
</evidence>
<dbReference type="SUPFAM" id="SSF75304">
    <property type="entry name" value="Amidase signature (AS) enzymes"/>
    <property type="match status" value="1"/>
</dbReference>
<reference evidence="2" key="1">
    <citation type="submission" date="2020-07" db="EMBL/GenBank/DDBJ databases">
        <authorList>
            <person name="Lin J."/>
        </authorList>
    </citation>
    <scope>NUCLEOTIDE SEQUENCE</scope>
</reference>
<dbReference type="Gene3D" id="3.90.1300.10">
    <property type="entry name" value="Amidase signature (AS) domain"/>
    <property type="match status" value="1"/>
</dbReference>
<proteinExistence type="predicted"/>
<name>A0A6V7QLE3_ANACO</name>
<sequence length="157" mass="17181">MQIRLELKSHSMFESWCDIVVKPDIGSSATATELRRDANCRSWLKERWNIILEGITIFTDSGVLAIPTVPGPPPKLSMEAAALEDFRARAFCLLSIAGMSGFCQISIPLGMHNNLPVSVSLLAKQGADHFLLSIATELYAALKEQASMVWESDNSTA</sequence>
<dbReference type="Pfam" id="PF01425">
    <property type="entry name" value="Amidase"/>
    <property type="match status" value="1"/>
</dbReference>
<feature type="domain" description="Amidase" evidence="1">
    <location>
        <begin position="36"/>
        <end position="132"/>
    </location>
</feature>
<gene>
    <name evidence="2" type="ORF">CB5_LOCUS27201</name>
</gene>
<organism evidence="2">
    <name type="scientific">Ananas comosus var. bracteatus</name>
    <name type="common">red pineapple</name>
    <dbReference type="NCBI Taxonomy" id="296719"/>
    <lineage>
        <taxon>Eukaryota</taxon>
        <taxon>Viridiplantae</taxon>
        <taxon>Streptophyta</taxon>
        <taxon>Embryophyta</taxon>
        <taxon>Tracheophyta</taxon>
        <taxon>Spermatophyta</taxon>
        <taxon>Magnoliopsida</taxon>
        <taxon>Liliopsida</taxon>
        <taxon>Poales</taxon>
        <taxon>Bromeliaceae</taxon>
        <taxon>Bromelioideae</taxon>
        <taxon>Ananas</taxon>
    </lineage>
</organism>
<dbReference type="InterPro" id="IPR036928">
    <property type="entry name" value="AS_sf"/>
</dbReference>
<dbReference type="PANTHER" id="PTHR46310">
    <property type="entry name" value="AMIDASE 1"/>
    <property type="match status" value="1"/>
</dbReference>
<dbReference type="EMBL" id="LR862137">
    <property type="protein sequence ID" value="CAD1843990.1"/>
    <property type="molecule type" value="Genomic_DNA"/>
</dbReference>
<evidence type="ECO:0000259" key="1">
    <source>
        <dbReference type="Pfam" id="PF01425"/>
    </source>
</evidence>
<dbReference type="PANTHER" id="PTHR46310:SF7">
    <property type="entry name" value="AMIDASE 1"/>
    <property type="match status" value="1"/>
</dbReference>
<accession>A0A6V7QLE3</accession>
<dbReference type="AlphaFoldDB" id="A0A6V7QLE3"/>
<dbReference type="InterPro" id="IPR023631">
    <property type="entry name" value="Amidase_dom"/>
</dbReference>
<protein>
    <recommendedName>
        <fullName evidence="1">Amidase domain-containing protein</fullName>
    </recommendedName>
</protein>